<evidence type="ECO:0000313" key="4">
    <source>
        <dbReference type="Proteomes" id="UP000735302"/>
    </source>
</evidence>
<keyword evidence="2" id="KW-0812">Transmembrane</keyword>
<dbReference type="AlphaFoldDB" id="A0AAV4BBR9"/>
<keyword evidence="4" id="KW-1185">Reference proteome</keyword>
<feature type="region of interest" description="Disordered" evidence="1">
    <location>
        <begin position="1"/>
        <end position="42"/>
    </location>
</feature>
<dbReference type="Proteomes" id="UP000735302">
    <property type="component" value="Unassembled WGS sequence"/>
</dbReference>
<protein>
    <submittedName>
        <fullName evidence="3">Uncharacterized protein</fullName>
    </submittedName>
</protein>
<keyword evidence="2" id="KW-1133">Transmembrane helix</keyword>
<organism evidence="3 4">
    <name type="scientific">Plakobranchus ocellatus</name>
    <dbReference type="NCBI Taxonomy" id="259542"/>
    <lineage>
        <taxon>Eukaryota</taxon>
        <taxon>Metazoa</taxon>
        <taxon>Spiralia</taxon>
        <taxon>Lophotrochozoa</taxon>
        <taxon>Mollusca</taxon>
        <taxon>Gastropoda</taxon>
        <taxon>Heterobranchia</taxon>
        <taxon>Euthyneura</taxon>
        <taxon>Panpulmonata</taxon>
        <taxon>Sacoglossa</taxon>
        <taxon>Placobranchoidea</taxon>
        <taxon>Plakobranchidae</taxon>
        <taxon>Plakobranchus</taxon>
    </lineage>
</organism>
<name>A0AAV4BBR9_9GAST</name>
<comment type="caution">
    <text evidence="3">The sequence shown here is derived from an EMBL/GenBank/DDBJ whole genome shotgun (WGS) entry which is preliminary data.</text>
</comment>
<sequence length="123" mass="13010">MVNDDCYDDNDDDDYDEDKTNDSEEVREADGDDYPSDGSRAPGILLHAANGLAPAWGGHRVNHHGWVGVFSAGVYADGGGDDYDDGGDGDEDDDDDGGAGGGGIILNDAMILISMSVLFYFLK</sequence>
<dbReference type="EMBL" id="BLXT01004727">
    <property type="protein sequence ID" value="GFO16985.1"/>
    <property type="molecule type" value="Genomic_DNA"/>
</dbReference>
<evidence type="ECO:0000256" key="2">
    <source>
        <dbReference type="SAM" id="Phobius"/>
    </source>
</evidence>
<feature type="compositionally biased region" description="Acidic residues" evidence="1">
    <location>
        <begin position="1"/>
        <end position="17"/>
    </location>
</feature>
<keyword evidence="2" id="KW-0472">Membrane</keyword>
<feature type="region of interest" description="Disordered" evidence="1">
    <location>
        <begin position="79"/>
        <end position="100"/>
    </location>
</feature>
<feature type="compositionally biased region" description="Acidic residues" evidence="1">
    <location>
        <begin position="79"/>
        <end position="97"/>
    </location>
</feature>
<accession>A0AAV4BBR9</accession>
<proteinExistence type="predicted"/>
<reference evidence="3 4" key="1">
    <citation type="journal article" date="2021" name="Elife">
        <title>Chloroplast acquisition without the gene transfer in kleptoplastic sea slugs, Plakobranchus ocellatus.</title>
        <authorList>
            <person name="Maeda T."/>
            <person name="Takahashi S."/>
            <person name="Yoshida T."/>
            <person name="Shimamura S."/>
            <person name="Takaki Y."/>
            <person name="Nagai Y."/>
            <person name="Toyoda A."/>
            <person name="Suzuki Y."/>
            <person name="Arimoto A."/>
            <person name="Ishii H."/>
            <person name="Satoh N."/>
            <person name="Nishiyama T."/>
            <person name="Hasebe M."/>
            <person name="Maruyama T."/>
            <person name="Minagawa J."/>
            <person name="Obokata J."/>
            <person name="Shigenobu S."/>
        </authorList>
    </citation>
    <scope>NUCLEOTIDE SEQUENCE [LARGE SCALE GENOMIC DNA]</scope>
</reference>
<feature type="transmembrane region" description="Helical" evidence="2">
    <location>
        <begin position="104"/>
        <end position="122"/>
    </location>
</feature>
<evidence type="ECO:0000256" key="1">
    <source>
        <dbReference type="SAM" id="MobiDB-lite"/>
    </source>
</evidence>
<evidence type="ECO:0000313" key="3">
    <source>
        <dbReference type="EMBL" id="GFO16985.1"/>
    </source>
</evidence>
<feature type="compositionally biased region" description="Basic and acidic residues" evidence="1">
    <location>
        <begin position="18"/>
        <end position="29"/>
    </location>
</feature>
<gene>
    <name evidence="3" type="ORF">PoB_004349000</name>
</gene>